<dbReference type="Proteomes" id="UP001283341">
    <property type="component" value="Unassembled WGS sequence"/>
</dbReference>
<evidence type="ECO:0000313" key="9">
    <source>
        <dbReference type="EMBL" id="KAK3315630.1"/>
    </source>
</evidence>
<evidence type="ECO:0000313" key="10">
    <source>
        <dbReference type="Proteomes" id="UP001283341"/>
    </source>
</evidence>
<dbReference type="AlphaFoldDB" id="A0AAE0HZA2"/>
<dbReference type="InterPro" id="IPR001128">
    <property type="entry name" value="Cyt_P450"/>
</dbReference>
<evidence type="ECO:0008006" key="11">
    <source>
        <dbReference type="Google" id="ProtNLM"/>
    </source>
</evidence>
<reference evidence="9" key="2">
    <citation type="submission" date="2023-06" db="EMBL/GenBank/DDBJ databases">
        <authorList>
            <consortium name="Lawrence Berkeley National Laboratory"/>
            <person name="Haridas S."/>
            <person name="Hensen N."/>
            <person name="Bonometti L."/>
            <person name="Westerberg I."/>
            <person name="Brannstrom I.O."/>
            <person name="Guillou S."/>
            <person name="Cros-Aarteil S."/>
            <person name="Calhoun S."/>
            <person name="Kuo A."/>
            <person name="Mondo S."/>
            <person name="Pangilinan J."/>
            <person name="Riley R."/>
            <person name="Labutti K."/>
            <person name="Andreopoulos B."/>
            <person name="Lipzen A."/>
            <person name="Chen C."/>
            <person name="Yanf M."/>
            <person name="Daum C."/>
            <person name="Ng V."/>
            <person name="Clum A."/>
            <person name="Steindorff A."/>
            <person name="Ohm R."/>
            <person name="Martin F."/>
            <person name="Silar P."/>
            <person name="Natvig D."/>
            <person name="Lalanne C."/>
            <person name="Gautier V."/>
            <person name="Ament-Velasquez S.L."/>
            <person name="Kruys A."/>
            <person name="Hutchinson M.I."/>
            <person name="Powell A.J."/>
            <person name="Barry K."/>
            <person name="Miller A.N."/>
            <person name="Grigoriev I.V."/>
            <person name="Debuchy R."/>
            <person name="Gladieux P."/>
            <person name="Thoren M.H."/>
            <person name="Johannesson H."/>
        </authorList>
    </citation>
    <scope>NUCLEOTIDE SEQUENCE</scope>
    <source>
        <strain evidence="9">CBS 118394</strain>
    </source>
</reference>
<dbReference type="InterPro" id="IPR017972">
    <property type="entry name" value="Cyt_P450_CS"/>
</dbReference>
<dbReference type="PRINTS" id="PR00385">
    <property type="entry name" value="P450"/>
</dbReference>
<dbReference type="GO" id="GO:0004497">
    <property type="term" value="F:monooxygenase activity"/>
    <property type="evidence" value="ECO:0007669"/>
    <property type="project" value="UniProtKB-KW"/>
</dbReference>
<evidence type="ECO:0000256" key="6">
    <source>
        <dbReference type="ARBA" id="ARBA00023004"/>
    </source>
</evidence>
<evidence type="ECO:0000256" key="1">
    <source>
        <dbReference type="ARBA" id="ARBA00001971"/>
    </source>
</evidence>
<dbReference type="Gene3D" id="1.10.630.10">
    <property type="entry name" value="Cytochrome P450"/>
    <property type="match status" value="1"/>
</dbReference>
<keyword evidence="7 8" id="KW-0503">Monooxygenase</keyword>
<comment type="caution">
    <text evidence="9">The sequence shown here is derived from an EMBL/GenBank/DDBJ whole genome shotgun (WGS) entry which is preliminary data.</text>
</comment>
<keyword evidence="3 8" id="KW-0349">Heme</keyword>
<dbReference type="SUPFAM" id="SSF48264">
    <property type="entry name" value="Cytochrome P450"/>
    <property type="match status" value="1"/>
</dbReference>
<keyword evidence="5 8" id="KW-0560">Oxidoreductase</keyword>
<reference evidence="9" key="1">
    <citation type="journal article" date="2023" name="Mol. Phylogenet. Evol.">
        <title>Genome-scale phylogeny and comparative genomics of the fungal order Sordariales.</title>
        <authorList>
            <person name="Hensen N."/>
            <person name="Bonometti L."/>
            <person name="Westerberg I."/>
            <person name="Brannstrom I.O."/>
            <person name="Guillou S."/>
            <person name="Cros-Aarteil S."/>
            <person name="Calhoun S."/>
            <person name="Haridas S."/>
            <person name="Kuo A."/>
            <person name="Mondo S."/>
            <person name="Pangilinan J."/>
            <person name="Riley R."/>
            <person name="LaButti K."/>
            <person name="Andreopoulos B."/>
            <person name="Lipzen A."/>
            <person name="Chen C."/>
            <person name="Yan M."/>
            <person name="Daum C."/>
            <person name="Ng V."/>
            <person name="Clum A."/>
            <person name="Steindorff A."/>
            <person name="Ohm R.A."/>
            <person name="Martin F."/>
            <person name="Silar P."/>
            <person name="Natvig D.O."/>
            <person name="Lalanne C."/>
            <person name="Gautier V."/>
            <person name="Ament-Velasquez S.L."/>
            <person name="Kruys A."/>
            <person name="Hutchinson M.I."/>
            <person name="Powell A.J."/>
            <person name="Barry K."/>
            <person name="Miller A.N."/>
            <person name="Grigoriev I.V."/>
            <person name="Debuchy R."/>
            <person name="Gladieux P."/>
            <person name="Hiltunen Thoren M."/>
            <person name="Johannesson H."/>
        </authorList>
    </citation>
    <scope>NUCLEOTIDE SEQUENCE</scope>
    <source>
        <strain evidence="9">CBS 118394</strain>
    </source>
</reference>
<dbReference type="PANTHER" id="PTHR24305:SF29">
    <property type="entry name" value="BENZOATE-PARA-HYDROXYLASE"/>
    <property type="match status" value="1"/>
</dbReference>
<dbReference type="Pfam" id="PF00067">
    <property type="entry name" value="p450"/>
    <property type="match status" value="1"/>
</dbReference>
<evidence type="ECO:0000256" key="8">
    <source>
        <dbReference type="RuleBase" id="RU000461"/>
    </source>
</evidence>
<organism evidence="9 10">
    <name type="scientific">Apodospora peruviana</name>
    <dbReference type="NCBI Taxonomy" id="516989"/>
    <lineage>
        <taxon>Eukaryota</taxon>
        <taxon>Fungi</taxon>
        <taxon>Dikarya</taxon>
        <taxon>Ascomycota</taxon>
        <taxon>Pezizomycotina</taxon>
        <taxon>Sordariomycetes</taxon>
        <taxon>Sordariomycetidae</taxon>
        <taxon>Sordariales</taxon>
        <taxon>Lasiosphaeriaceae</taxon>
        <taxon>Apodospora</taxon>
    </lineage>
</organism>
<name>A0AAE0HZA2_9PEZI</name>
<gene>
    <name evidence="9" type="ORF">B0H66DRAFT_606493</name>
</gene>
<sequence length="122" mass="13156">MTANDFCPLAYQTSIPLQNGGGGGGPAHNPFPAQTKLTVSAVNTRLLYLLAILSESLRMYPPVTGSLVRVIAGNCATVAGRYIPGGTMIECTPWVMNHYKRRDTLEAMQDFSVGPRNCIGRK</sequence>
<comment type="similarity">
    <text evidence="2 8">Belongs to the cytochrome P450 family.</text>
</comment>
<keyword evidence="4 8" id="KW-0479">Metal-binding</keyword>
<keyword evidence="6 8" id="KW-0408">Iron</keyword>
<evidence type="ECO:0000256" key="3">
    <source>
        <dbReference type="ARBA" id="ARBA00022617"/>
    </source>
</evidence>
<dbReference type="InterPro" id="IPR036396">
    <property type="entry name" value="Cyt_P450_sf"/>
</dbReference>
<accession>A0AAE0HZA2</accession>
<comment type="cofactor">
    <cofactor evidence="1">
        <name>heme</name>
        <dbReference type="ChEBI" id="CHEBI:30413"/>
    </cofactor>
</comment>
<dbReference type="GO" id="GO:0016705">
    <property type="term" value="F:oxidoreductase activity, acting on paired donors, with incorporation or reduction of molecular oxygen"/>
    <property type="evidence" value="ECO:0007669"/>
    <property type="project" value="InterPro"/>
</dbReference>
<keyword evidence="10" id="KW-1185">Reference proteome</keyword>
<evidence type="ECO:0000256" key="7">
    <source>
        <dbReference type="ARBA" id="ARBA00023033"/>
    </source>
</evidence>
<dbReference type="InterPro" id="IPR050121">
    <property type="entry name" value="Cytochrome_P450_monoxygenase"/>
</dbReference>
<protein>
    <recommendedName>
        <fullName evidence="11">Cytochrome P450</fullName>
    </recommendedName>
</protein>
<dbReference type="GO" id="GO:0005506">
    <property type="term" value="F:iron ion binding"/>
    <property type="evidence" value="ECO:0007669"/>
    <property type="project" value="InterPro"/>
</dbReference>
<evidence type="ECO:0000256" key="5">
    <source>
        <dbReference type="ARBA" id="ARBA00023002"/>
    </source>
</evidence>
<dbReference type="GO" id="GO:0020037">
    <property type="term" value="F:heme binding"/>
    <property type="evidence" value="ECO:0007669"/>
    <property type="project" value="InterPro"/>
</dbReference>
<evidence type="ECO:0000256" key="2">
    <source>
        <dbReference type="ARBA" id="ARBA00010617"/>
    </source>
</evidence>
<proteinExistence type="inferred from homology"/>
<dbReference type="PANTHER" id="PTHR24305">
    <property type="entry name" value="CYTOCHROME P450"/>
    <property type="match status" value="1"/>
</dbReference>
<evidence type="ECO:0000256" key="4">
    <source>
        <dbReference type="ARBA" id="ARBA00022723"/>
    </source>
</evidence>
<dbReference type="PROSITE" id="PS00086">
    <property type="entry name" value="CYTOCHROME_P450"/>
    <property type="match status" value="1"/>
</dbReference>
<dbReference type="EMBL" id="JAUEDM010000006">
    <property type="protein sequence ID" value="KAK3315630.1"/>
    <property type="molecule type" value="Genomic_DNA"/>
</dbReference>